<dbReference type="Pfam" id="PF14353">
    <property type="entry name" value="CpXC"/>
    <property type="match status" value="1"/>
</dbReference>
<evidence type="ECO:0000313" key="2">
    <source>
        <dbReference type="EMBL" id="CAJ35282.1"/>
    </source>
</evidence>
<dbReference type="AlphaFoldDB" id="Q0W8L1"/>
<name>Q0W8L1_METAR</name>
<dbReference type="InterPro" id="IPR025682">
    <property type="entry name" value="CpXC_dom"/>
</dbReference>
<gene>
    <name evidence="2" type="ORF">LRC307</name>
</gene>
<organism evidence="2 3">
    <name type="scientific">Methanocella arvoryzae (strain DSM 22066 / NBRC 105507 / MRE50)</name>
    <dbReference type="NCBI Taxonomy" id="351160"/>
    <lineage>
        <taxon>Archaea</taxon>
        <taxon>Methanobacteriati</taxon>
        <taxon>Methanobacteriota</taxon>
        <taxon>Stenosarchaea group</taxon>
        <taxon>Methanomicrobia</taxon>
        <taxon>Methanocellales</taxon>
        <taxon>Methanocellaceae</taxon>
        <taxon>Methanocella</taxon>
    </lineage>
</organism>
<dbReference type="STRING" id="351160.LRC307"/>
<dbReference type="KEGG" id="rci:LRC307"/>
<dbReference type="EMBL" id="AM114193">
    <property type="protein sequence ID" value="CAJ35282.1"/>
    <property type="molecule type" value="Genomic_DNA"/>
</dbReference>
<accession>Q0W8L1</accession>
<dbReference type="OrthoDB" id="373103at2157"/>
<reference evidence="2 3" key="1">
    <citation type="journal article" date="2006" name="Science">
        <title>Genome of rice cluster I archaea -- the key methane producers in the rice rhizosphere.</title>
        <authorList>
            <person name="Erkel C."/>
            <person name="Kube M."/>
            <person name="Reinhardt R."/>
            <person name="Liesack W."/>
        </authorList>
    </citation>
    <scope>NUCLEOTIDE SEQUENCE [LARGE SCALE GENOMIC DNA]</scope>
    <source>
        <strain evidence="3">DSM 22066 / NBRC 105507 / MRE50</strain>
    </source>
</reference>
<keyword evidence="3" id="KW-1185">Reference proteome</keyword>
<dbReference type="Proteomes" id="UP000000663">
    <property type="component" value="Chromosome"/>
</dbReference>
<sequence>MSKSDKITMECPECKAAQEMIVWQEINIGTDPELKEALFNWQINIFTCNACGLKAQLPAALLYHDPGRRFCVQYYPADILGNEEFYTLFDSKGELIDKTGLSGCEEYGREPHKVFDMAEMLRYIVFREVAFEKRS</sequence>
<evidence type="ECO:0000313" key="3">
    <source>
        <dbReference type="Proteomes" id="UP000000663"/>
    </source>
</evidence>
<feature type="domain" description="CpXC" evidence="1">
    <location>
        <begin position="10"/>
        <end position="80"/>
    </location>
</feature>
<dbReference type="RefSeq" id="WP_012037208.1">
    <property type="nucleotide sequence ID" value="NC_009464.1"/>
</dbReference>
<protein>
    <recommendedName>
        <fullName evidence="1">CpXC domain-containing protein</fullName>
    </recommendedName>
</protein>
<dbReference type="eggNOG" id="arCOG07861">
    <property type="taxonomic scope" value="Archaea"/>
</dbReference>
<evidence type="ECO:0000259" key="1">
    <source>
        <dbReference type="Pfam" id="PF14353"/>
    </source>
</evidence>
<dbReference type="GeneID" id="5143842"/>
<proteinExistence type="predicted"/>